<dbReference type="RefSeq" id="WP_179813817.1">
    <property type="nucleotide sequence ID" value="NZ_JACBZD010000001.1"/>
</dbReference>
<dbReference type="Gene3D" id="1.20.120.1220">
    <property type="match status" value="1"/>
</dbReference>
<dbReference type="AlphaFoldDB" id="A0A852ZRC2"/>
<keyword evidence="1" id="KW-0472">Membrane</keyword>
<dbReference type="Proteomes" id="UP000567795">
    <property type="component" value="Unassembled WGS sequence"/>
</dbReference>
<evidence type="ECO:0000256" key="1">
    <source>
        <dbReference type="SAM" id="Phobius"/>
    </source>
</evidence>
<evidence type="ECO:0000259" key="2">
    <source>
        <dbReference type="Pfam" id="PF01478"/>
    </source>
</evidence>
<sequence length="174" mass="17437">MNATTDLTDHDPSLFWGGLAALGWLLLCGLPLARADVREHRLPDRWTARAGTGVALLLGAAAGRAGPEAALGAGAGALALALWHLPGALTGHVGWGDVKLAPSTGALLGWFGWPAVVAGCAATALLAACQGAAALARGRLTVPSMRGPTRLPLGPAMLVGTALVAGVHLWTLAP</sequence>
<feature type="transmembrane region" description="Helical" evidence="1">
    <location>
        <begin position="153"/>
        <end position="173"/>
    </location>
</feature>
<dbReference type="GO" id="GO:0004190">
    <property type="term" value="F:aspartic-type endopeptidase activity"/>
    <property type="evidence" value="ECO:0007669"/>
    <property type="project" value="InterPro"/>
</dbReference>
<keyword evidence="4" id="KW-1185">Reference proteome</keyword>
<accession>A0A852ZRC2</accession>
<protein>
    <submittedName>
        <fullName evidence="3">Prepilin signal peptidase PulO-like enzyme (Type II secretory pathway)</fullName>
    </submittedName>
</protein>
<dbReference type="InterPro" id="IPR000045">
    <property type="entry name" value="Prepilin_IV_endopep_pep"/>
</dbReference>
<dbReference type="Pfam" id="PF01478">
    <property type="entry name" value="Peptidase_A24"/>
    <property type="match status" value="1"/>
</dbReference>
<proteinExistence type="predicted"/>
<feature type="transmembrane region" description="Helical" evidence="1">
    <location>
        <begin position="14"/>
        <end position="34"/>
    </location>
</feature>
<dbReference type="EMBL" id="JACBZD010000001">
    <property type="protein sequence ID" value="NYI04996.1"/>
    <property type="molecule type" value="Genomic_DNA"/>
</dbReference>
<dbReference type="GO" id="GO:0016020">
    <property type="term" value="C:membrane"/>
    <property type="evidence" value="ECO:0007669"/>
    <property type="project" value="InterPro"/>
</dbReference>
<keyword evidence="1" id="KW-0812">Transmembrane</keyword>
<reference evidence="3 4" key="1">
    <citation type="submission" date="2020-07" db="EMBL/GenBank/DDBJ databases">
        <title>Sequencing the genomes of 1000 actinobacteria strains.</title>
        <authorList>
            <person name="Klenk H.-P."/>
        </authorList>
    </citation>
    <scope>NUCLEOTIDE SEQUENCE [LARGE SCALE GENOMIC DNA]</scope>
    <source>
        <strain evidence="3 4">DSM 42178</strain>
    </source>
</reference>
<feature type="transmembrane region" description="Helical" evidence="1">
    <location>
        <begin position="46"/>
        <end position="63"/>
    </location>
</feature>
<gene>
    <name evidence="3" type="ORF">FHU37_001939</name>
</gene>
<comment type="caution">
    <text evidence="3">The sequence shown here is derived from an EMBL/GenBank/DDBJ whole genome shotgun (WGS) entry which is preliminary data.</text>
</comment>
<feature type="transmembrane region" description="Helical" evidence="1">
    <location>
        <begin position="69"/>
        <end position="95"/>
    </location>
</feature>
<feature type="transmembrane region" description="Helical" evidence="1">
    <location>
        <begin position="107"/>
        <end position="133"/>
    </location>
</feature>
<feature type="domain" description="Prepilin type IV endopeptidase peptidase" evidence="2">
    <location>
        <begin position="29"/>
        <end position="125"/>
    </location>
</feature>
<evidence type="ECO:0000313" key="4">
    <source>
        <dbReference type="Proteomes" id="UP000567795"/>
    </source>
</evidence>
<name>A0A852ZRC2_9ACTN</name>
<organism evidence="3 4">
    <name type="scientific">Allostreptomyces psammosilenae</name>
    <dbReference type="NCBI Taxonomy" id="1892865"/>
    <lineage>
        <taxon>Bacteria</taxon>
        <taxon>Bacillati</taxon>
        <taxon>Actinomycetota</taxon>
        <taxon>Actinomycetes</taxon>
        <taxon>Kitasatosporales</taxon>
        <taxon>Streptomycetaceae</taxon>
        <taxon>Allostreptomyces</taxon>
    </lineage>
</organism>
<evidence type="ECO:0000313" key="3">
    <source>
        <dbReference type="EMBL" id="NYI04996.1"/>
    </source>
</evidence>
<keyword evidence="1" id="KW-1133">Transmembrane helix</keyword>